<comment type="caution">
    <text evidence="1">The sequence shown here is derived from an EMBL/GenBank/DDBJ whole genome shotgun (WGS) entry which is preliminary data.</text>
</comment>
<sequence>MSENRFSFPACMIAGKGRIEAYDVLMLRTYAFPEGVRRVSDTQMMLELHDLCPTQCDEWANYFVESLSAYLVNGGGMPGVIDERKTSWLIRAIADNGAVRSWLEIELLLHVMEIADSTTETLSAFALDQVRIGLSTTASGRLGGISNSAYGKTRPAQNGVTAFDLSYIWRVLRPAVDKGRLMLSMMELAILSEIDALAQRSDHHPGWNEIMLQFAAIERLTEASKQLYPASHWLPAEADLQPEGHAA</sequence>
<dbReference type="Proteomes" id="UP000320653">
    <property type="component" value="Unassembled WGS sequence"/>
</dbReference>
<keyword evidence="2" id="KW-1185">Reference proteome</keyword>
<proteinExistence type="predicted"/>
<name>A0A561QUY2_9HYPH</name>
<gene>
    <name evidence="1" type="ORF">FHW37_10349</name>
</gene>
<dbReference type="RefSeq" id="WP_145636189.1">
    <property type="nucleotide sequence ID" value="NZ_VIWP01000003.1"/>
</dbReference>
<dbReference type="OrthoDB" id="7628592at2"/>
<accession>A0A561QUY2</accession>
<evidence type="ECO:0000313" key="1">
    <source>
        <dbReference type="EMBL" id="TWF54188.1"/>
    </source>
</evidence>
<protein>
    <submittedName>
        <fullName evidence="1">Uncharacterized protein</fullName>
    </submittedName>
</protein>
<dbReference type="AlphaFoldDB" id="A0A561QUY2"/>
<organism evidence="1 2">
    <name type="scientific">Neorhizobium alkalisoli</name>
    <dbReference type="NCBI Taxonomy" id="528178"/>
    <lineage>
        <taxon>Bacteria</taxon>
        <taxon>Pseudomonadati</taxon>
        <taxon>Pseudomonadota</taxon>
        <taxon>Alphaproteobacteria</taxon>
        <taxon>Hyphomicrobiales</taxon>
        <taxon>Rhizobiaceae</taxon>
        <taxon>Rhizobium/Agrobacterium group</taxon>
        <taxon>Neorhizobium</taxon>
    </lineage>
</organism>
<dbReference type="EMBL" id="VIWP01000003">
    <property type="protein sequence ID" value="TWF54188.1"/>
    <property type="molecule type" value="Genomic_DNA"/>
</dbReference>
<reference evidence="1 2" key="1">
    <citation type="submission" date="2019-06" db="EMBL/GenBank/DDBJ databases">
        <title>Sorghum-associated microbial communities from plants grown in Nebraska, USA.</title>
        <authorList>
            <person name="Schachtman D."/>
        </authorList>
    </citation>
    <scope>NUCLEOTIDE SEQUENCE [LARGE SCALE GENOMIC DNA]</scope>
    <source>
        <strain evidence="1 2">1225</strain>
    </source>
</reference>
<evidence type="ECO:0000313" key="2">
    <source>
        <dbReference type="Proteomes" id="UP000320653"/>
    </source>
</evidence>